<sequence length="173" mass="18404">MRSARVVLAIAGAALLALTACSDKAPELMNLRSDSNGPDEFAILPPKALELPASLAELPAPTPGGANLTDQNPQADAIAALGGAAPSNSGVSDAGLYNYATRQGVTPGIRQTLAAEDLEFRKKHNGRPLERLFNMNVYYKAYARMSLDQHAELLRWRAAGARTPSAPPRKKNE</sequence>
<gene>
    <name evidence="2" type="ORF">ACFOGH_19060</name>
</gene>
<evidence type="ECO:0000256" key="1">
    <source>
        <dbReference type="SAM" id="SignalP"/>
    </source>
</evidence>
<keyword evidence="3" id="KW-1185">Reference proteome</keyword>
<comment type="caution">
    <text evidence="2">The sequence shown here is derived from an EMBL/GenBank/DDBJ whole genome shotgun (WGS) entry which is preliminary data.</text>
</comment>
<feature type="chain" id="PRO_5045534090" evidence="1">
    <location>
        <begin position="26"/>
        <end position="173"/>
    </location>
</feature>
<evidence type="ECO:0000313" key="2">
    <source>
        <dbReference type="EMBL" id="MFC3183107.1"/>
    </source>
</evidence>
<name>A0ABV7J2S2_9RHOB</name>
<reference evidence="3" key="1">
    <citation type="journal article" date="2019" name="Int. J. Syst. Evol. Microbiol.">
        <title>The Global Catalogue of Microorganisms (GCM) 10K type strain sequencing project: providing services to taxonomists for standard genome sequencing and annotation.</title>
        <authorList>
            <consortium name="The Broad Institute Genomics Platform"/>
            <consortium name="The Broad Institute Genome Sequencing Center for Infectious Disease"/>
            <person name="Wu L."/>
            <person name="Ma J."/>
        </authorList>
    </citation>
    <scope>NUCLEOTIDE SEQUENCE [LARGE SCALE GENOMIC DNA]</scope>
    <source>
        <strain evidence="3">KCTC 52039</strain>
    </source>
</reference>
<dbReference type="InterPro" id="IPR021395">
    <property type="entry name" value="DUF3035"/>
</dbReference>
<organism evidence="2 3">
    <name type="scientific">Cypionkella sinensis</name>
    <dbReference type="NCBI Taxonomy" id="1756043"/>
    <lineage>
        <taxon>Bacteria</taxon>
        <taxon>Pseudomonadati</taxon>
        <taxon>Pseudomonadota</taxon>
        <taxon>Alphaproteobacteria</taxon>
        <taxon>Rhodobacterales</taxon>
        <taxon>Paracoccaceae</taxon>
        <taxon>Cypionkella</taxon>
    </lineage>
</organism>
<dbReference type="PROSITE" id="PS51257">
    <property type="entry name" value="PROKAR_LIPOPROTEIN"/>
    <property type="match status" value="1"/>
</dbReference>
<dbReference type="Pfam" id="PF11233">
    <property type="entry name" value="DUF3035"/>
    <property type="match status" value="1"/>
</dbReference>
<proteinExistence type="predicted"/>
<dbReference type="EMBL" id="JBHRTO010000002">
    <property type="protein sequence ID" value="MFC3183107.1"/>
    <property type="molecule type" value="Genomic_DNA"/>
</dbReference>
<keyword evidence="1" id="KW-0732">Signal</keyword>
<feature type="signal peptide" evidence="1">
    <location>
        <begin position="1"/>
        <end position="25"/>
    </location>
</feature>
<evidence type="ECO:0000313" key="3">
    <source>
        <dbReference type="Proteomes" id="UP001595547"/>
    </source>
</evidence>
<accession>A0ABV7J2S2</accession>
<protein>
    <submittedName>
        <fullName evidence="2">DUF3035 domain-containing protein</fullName>
    </submittedName>
</protein>
<dbReference type="Proteomes" id="UP001595547">
    <property type="component" value="Unassembled WGS sequence"/>
</dbReference>
<dbReference type="RefSeq" id="WP_380074763.1">
    <property type="nucleotide sequence ID" value="NZ_JBHRTO010000002.1"/>
</dbReference>